<organism evidence="1 2">
    <name type="scientific">Plakobranchus ocellatus</name>
    <dbReference type="NCBI Taxonomy" id="259542"/>
    <lineage>
        <taxon>Eukaryota</taxon>
        <taxon>Metazoa</taxon>
        <taxon>Spiralia</taxon>
        <taxon>Lophotrochozoa</taxon>
        <taxon>Mollusca</taxon>
        <taxon>Gastropoda</taxon>
        <taxon>Heterobranchia</taxon>
        <taxon>Euthyneura</taxon>
        <taxon>Panpulmonata</taxon>
        <taxon>Sacoglossa</taxon>
        <taxon>Placobranchoidea</taxon>
        <taxon>Plakobranchidae</taxon>
        <taxon>Plakobranchus</taxon>
    </lineage>
</organism>
<gene>
    <name evidence="1" type="ORF">PoB_003036200</name>
</gene>
<comment type="caution">
    <text evidence="1">The sequence shown here is derived from an EMBL/GenBank/DDBJ whole genome shotgun (WGS) entry which is preliminary data.</text>
</comment>
<evidence type="ECO:0000313" key="1">
    <source>
        <dbReference type="EMBL" id="GFO03857.1"/>
    </source>
</evidence>
<sequence length="114" mass="13151">MKIKYESRKFLELSRARVPPPALRRDGGPESLRSLCSGLARLKNNSPTSSRPRHLNPWCAVAGHRDQYKKPKLEKGYILQRKKCVLFLWVLGVSIARKHTCRDLQSILFRSAYC</sequence>
<keyword evidence="2" id="KW-1185">Reference proteome</keyword>
<evidence type="ECO:0000313" key="2">
    <source>
        <dbReference type="Proteomes" id="UP000735302"/>
    </source>
</evidence>
<name>A0AAV4AA48_9GAST</name>
<protein>
    <submittedName>
        <fullName evidence="1">Uncharacterized protein</fullName>
    </submittedName>
</protein>
<proteinExistence type="predicted"/>
<dbReference type="AlphaFoldDB" id="A0AAV4AA48"/>
<accession>A0AAV4AA48</accession>
<dbReference type="EMBL" id="BLXT01003731">
    <property type="protein sequence ID" value="GFO03857.1"/>
    <property type="molecule type" value="Genomic_DNA"/>
</dbReference>
<reference evidence="1 2" key="1">
    <citation type="journal article" date="2021" name="Elife">
        <title>Chloroplast acquisition without the gene transfer in kleptoplastic sea slugs, Plakobranchus ocellatus.</title>
        <authorList>
            <person name="Maeda T."/>
            <person name="Takahashi S."/>
            <person name="Yoshida T."/>
            <person name="Shimamura S."/>
            <person name="Takaki Y."/>
            <person name="Nagai Y."/>
            <person name="Toyoda A."/>
            <person name="Suzuki Y."/>
            <person name="Arimoto A."/>
            <person name="Ishii H."/>
            <person name="Satoh N."/>
            <person name="Nishiyama T."/>
            <person name="Hasebe M."/>
            <person name="Maruyama T."/>
            <person name="Minagawa J."/>
            <person name="Obokata J."/>
            <person name="Shigenobu S."/>
        </authorList>
    </citation>
    <scope>NUCLEOTIDE SEQUENCE [LARGE SCALE GENOMIC DNA]</scope>
</reference>
<dbReference type="Proteomes" id="UP000735302">
    <property type="component" value="Unassembled WGS sequence"/>
</dbReference>